<dbReference type="InterPro" id="IPR005814">
    <property type="entry name" value="Aminotrans_3"/>
</dbReference>
<sequence length="539" mass="60544">MKNRNGHIKRQERHIAMHIRSVGLQFHPKPNYIHQFEMALSKFNLFHYQLNAVSCFLNRQLPKSARCLSTVLVPGEASGPSVKTTVPGPKSRQMIADLDKIQFAGSVFYFTDYKNSLGNYVVDADGNSILDVFSQISSLPLGYNHPDMHKVVQDPDNQIAFINRPALGIFPAQGWPEKLTNSLLSVAPKGHTQVNTMACGSCSNENAFKAAFMWYRNKQRGGASISDEENSSCLVNRAPGSTPFTIMSFKGSFHGQTLGCLTTTHSRSIFKLDFPALDWPIASFPRYKYPLEDHVKENEAEDRRCLAEVEEQFEIYNKAGKFVAGVVVEPIQAEGGDVHASPEFFQQLQRITKKNGAALILDEVQTGGGATGKYWCHEHFNLPDPADFVTFSKKMLTGGFYSLPEFRPQQGLKIFNTWMGDPSKVLLLEKVVQVVKRDNLLKLVELSGKKLMDGLKDLSNRFPQHMKNNVRGIGTFCAFDLTSPQKRDEAFFRLQQHGVQSGPCGEQTIRLRPFLVFQPKHADIFLDVLEKVLKEIQTP</sequence>
<dbReference type="EMBL" id="LRGB01001663">
    <property type="protein sequence ID" value="KZS10890.1"/>
    <property type="molecule type" value="Genomic_DNA"/>
</dbReference>
<dbReference type="GO" id="GO:0034386">
    <property type="term" value="F:4-aminobutyrate:2-oxoglutarate transaminase activity"/>
    <property type="evidence" value="ECO:0007669"/>
    <property type="project" value="UniProtKB-EC"/>
</dbReference>
<proteinExistence type="inferred from homology"/>
<dbReference type="GO" id="GO:0005739">
    <property type="term" value="C:mitochondrion"/>
    <property type="evidence" value="ECO:0007669"/>
    <property type="project" value="TreeGrafter"/>
</dbReference>
<dbReference type="GO" id="GO:0009450">
    <property type="term" value="P:gamma-aminobutyric acid catabolic process"/>
    <property type="evidence" value="ECO:0007669"/>
    <property type="project" value="TreeGrafter"/>
</dbReference>
<dbReference type="STRING" id="35525.A0A164TYQ6"/>
<dbReference type="EC" id="2.6.1.22" evidence="3"/>
<dbReference type="Proteomes" id="UP000076858">
    <property type="component" value="Unassembled WGS sequence"/>
</dbReference>
<dbReference type="SUPFAM" id="SSF53383">
    <property type="entry name" value="PLP-dependent transferases"/>
    <property type="match status" value="1"/>
</dbReference>
<dbReference type="OrthoDB" id="5419315at2759"/>
<evidence type="ECO:0000256" key="4">
    <source>
        <dbReference type="ARBA" id="ARBA00012912"/>
    </source>
</evidence>
<dbReference type="Gene3D" id="3.40.640.10">
    <property type="entry name" value="Type I PLP-dependent aspartate aminotransferase-like (Major domain)"/>
    <property type="match status" value="1"/>
</dbReference>
<dbReference type="AlphaFoldDB" id="A0A164TYQ6"/>
<dbReference type="InterPro" id="IPR049704">
    <property type="entry name" value="Aminotrans_3_PPA_site"/>
</dbReference>
<evidence type="ECO:0000256" key="10">
    <source>
        <dbReference type="ARBA" id="ARBA00030857"/>
    </source>
</evidence>
<dbReference type="PANTHER" id="PTHR43206">
    <property type="entry name" value="AMINOTRANSFERASE"/>
    <property type="match status" value="1"/>
</dbReference>
<keyword evidence="5 13" id="KW-0032">Aminotransferase</keyword>
<dbReference type="PROSITE" id="PS00600">
    <property type="entry name" value="AA_TRANSFER_CLASS_3"/>
    <property type="match status" value="1"/>
</dbReference>
<evidence type="ECO:0000256" key="12">
    <source>
        <dbReference type="RuleBase" id="RU003560"/>
    </source>
</evidence>
<dbReference type="NCBIfam" id="TIGR00699">
    <property type="entry name" value="GABAtrns_euk"/>
    <property type="match status" value="1"/>
</dbReference>
<dbReference type="InterPro" id="IPR015422">
    <property type="entry name" value="PyrdxlP-dep_Trfase_small"/>
</dbReference>
<dbReference type="FunFam" id="3.40.640.10:FF:000029">
    <property type="entry name" value="4-aminobutyrate aminotransferase, mitochondrial"/>
    <property type="match status" value="1"/>
</dbReference>
<name>A0A164TYQ6_9CRUS</name>
<evidence type="ECO:0000256" key="3">
    <source>
        <dbReference type="ARBA" id="ARBA00012876"/>
    </source>
</evidence>
<keyword evidence="14" id="KW-1185">Reference proteome</keyword>
<gene>
    <name evidence="13" type="ORF">APZ42_024553</name>
</gene>
<dbReference type="InterPro" id="IPR015424">
    <property type="entry name" value="PyrdxlP-dep_Trfase"/>
</dbReference>
<dbReference type="Pfam" id="PF00202">
    <property type="entry name" value="Aminotran_3"/>
    <property type="match status" value="1"/>
</dbReference>
<dbReference type="InterPro" id="IPR004631">
    <property type="entry name" value="4NH2But_aminotransferase_euk"/>
</dbReference>
<evidence type="ECO:0000256" key="7">
    <source>
        <dbReference type="ARBA" id="ARBA00022898"/>
    </source>
</evidence>
<comment type="caution">
    <text evidence="13">The sequence shown here is derived from an EMBL/GenBank/DDBJ whole genome shotgun (WGS) entry which is preliminary data.</text>
</comment>
<keyword evidence="6 13" id="KW-0808">Transferase</keyword>
<dbReference type="CDD" id="cd00610">
    <property type="entry name" value="OAT_like"/>
    <property type="match status" value="1"/>
</dbReference>
<dbReference type="GO" id="GO:0047298">
    <property type="term" value="F:(S)-3-amino-2-methylpropionate transaminase activity"/>
    <property type="evidence" value="ECO:0007669"/>
    <property type="project" value="UniProtKB-EC"/>
</dbReference>
<accession>A0A164TYQ6</accession>
<evidence type="ECO:0000256" key="11">
    <source>
        <dbReference type="ARBA" id="ARBA00031787"/>
    </source>
</evidence>
<evidence type="ECO:0000256" key="6">
    <source>
        <dbReference type="ARBA" id="ARBA00022679"/>
    </source>
</evidence>
<dbReference type="Gene3D" id="3.90.1150.10">
    <property type="entry name" value="Aspartate Aminotransferase, domain 1"/>
    <property type="match status" value="1"/>
</dbReference>
<evidence type="ECO:0000313" key="14">
    <source>
        <dbReference type="Proteomes" id="UP000076858"/>
    </source>
</evidence>
<dbReference type="PANTHER" id="PTHR43206:SF1">
    <property type="entry name" value="4-AMINOBUTYRATE AMINOTRANSFERASE, MITOCHONDRIAL"/>
    <property type="match status" value="1"/>
</dbReference>
<reference evidence="13 14" key="1">
    <citation type="submission" date="2016-03" db="EMBL/GenBank/DDBJ databases">
        <title>EvidentialGene: Evidence-directed Construction of Genes on Genomes.</title>
        <authorList>
            <person name="Gilbert D.G."/>
            <person name="Choi J.-H."/>
            <person name="Mockaitis K."/>
            <person name="Colbourne J."/>
            <person name="Pfrender M."/>
        </authorList>
    </citation>
    <scope>NUCLEOTIDE SEQUENCE [LARGE SCALE GENOMIC DNA]</scope>
    <source>
        <strain evidence="13 14">Xinb3</strain>
        <tissue evidence="13">Complete organism</tissue>
    </source>
</reference>
<evidence type="ECO:0000256" key="5">
    <source>
        <dbReference type="ARBA" id="ARBA00022576"/>
    </source>
</evidence>
<comment type="similarity">
    <text evidence="2 12">Belongs to the class-III pyridoxal-phosphate-dependent aminotransferase family.</text>
</comment>
<dbReference type="InterPro" id="IPR015421">
    <property type="entry name" value="PyrdxlP-dep_Trfase_major"/>
</dbReference>
<evidence type="ECO:0000256" key="8">
    <source>
        <dbReference type="ARBA" id="ARBA00029760"/>
    </source>
</evidence>
<protein>
    <recommendedName>
        <fullName evidence="10">(S)-3-amino-2-methylpropionate transaminase</fullName>
        <ecNumber evidence="4">2.6.1.19</ecNumber>
        <ecNumber evidence="3">2.6.1.22</ecNumber>
    </recommendedName>
    <alternativeName>
        <fullName evidence="11">GABA aminotransferase</fullName>
    </alternativeName>
    <alternativeName>
        <fullName evidence="9">Gamma-amino-N-butyrate transaminase</fullName>
    </alternativeName>
    <alternativeName>
        <fullName evidence="8">L-AIBAT</fullName>
    </alternativeName>
</protein>
<comment type="cofactor">
    <cofactor evidence="1">
        <name>pyridoxal 5'-phosphate</name>
        <dbReference type="ChEBI" id="CHEBI:597326"/>
    </cofactor>
</comment>
<evidence type="ECO:0000256" key="9">
    <source>
        <dbReference type="ARBA" id="ARBA00030204"/>
    </source>
</evidence>
<keyword evidence="7 12" id="KW-0663">Pyridoxal phosphate</keyword>
<evidence type="ECO:0000256" key="1">
    <source>
        <dbReference type="ARBA" id="ARBA00001933"/>
    </source>
</evidence>
<dbReference type="EC" id="2.6.1.19" evidence="4"/>
<dbReference type="GO" id="GO:0030170">
    <property type="term" value="F:pyridoxal phosphate binding"/>
    <property type="evidence" value="ECO:0007669"/>
    <property type="project" value="InterPro"/>
</dbReference>
<organism evidence="13 14">
    <name type="scientific">Daphnia magna</name>
    <dbReference type="NCBI Taxonomy" id="35525"/>
    <lineage>
        <taxon>Eukaryota</taxon>
        <taxon>Metazoa</taxon>
        <taxon>Ecdysozoa</taxon>
        <taxon>Arthropoda</taxon>
        <taxon>Crustacea</taxon>
        <taxon>Branchiopoda</taxon>
        <taxon>Diplostraca</taxon>
        <taxon>Cladocera</taxon>
        <taxon>Anomopoda</taxon>
        <taxon>Daphniidae</taxon>
        <taxon>Daphnia</taxon>
    </lineage>
</organism>
<evidence type="ECO:0000313" key="13">
    <source>
        <dbReference type="EMBL" id="KZS10890.1"/>
    </source>
</evidence>
<evidence type="ECO:0000256" key="2">
    <source>
        <dbReference type="ARBA" id="ARBA00008954"/>
    </source>
</evidence>